<dbReference type="Proteomes" id="UP001157502">
    <property type="component" value="Chromosome 11"/>
</dbReference>
<keyword evidence="2" id="KW-1185">Reference proteome</keyword>
<name>A0ACC2GP83_DALPE</name>
<proteinExistence type="predicted"/>
<dbReference type="EMBL" id="CM055738">
    <property type="protein sequence ID" value="KAJ8005433.1"/>
    <property type="molecule type" value="Genomic_DNA"/>
</dbReference>
<accession>A0ACC2GP83</accession>
<evidence type="ECO:0000313" key="1">
    <source>
        <dbReference type="EMBL" id="KAJ8005433.1"/>
    </source>
</evidence>
<comment type="caution">
    <text evidence="1">The sequence shown here is derived from an EMBL/GenBank/DDBJ whole genome shotgun (WGS) entry which is preliminary data.</text>
</comment>
<gene>
    <name evidence="1" type="ORF">DPEC_G00146600</name>
</gene>
<reference evidence="1" key="1">
    <citation type="submission" date="2021-05" db="EMBL/GenBank/DDBJ databases">
        <authorList>
            <person name="Pan Q."/>
            <person name="Jouanno E."/>
            <person name="Zahm M."/>
            <person name="Klopp C."/>
            <person name="Cabau C."/>
            <person name="Louis A."/>
            <person name="Berthelot C."/>
            <person name="Parey E."/>
            <person name="Roest Crollius H."/>
            <person name="Montfort J."/>
            <person name="Robinson-Rechavi M."/>
            <person name="Bouchez O."/>
            <person name="Lampietro C."/>
            <person name="Lopez Roques C."/>
            <person name="Donnadieu C."/>
            <person name="Postlethwait J."/>
            <person name="Bobe J."/>
            <person name="Dillon D."/>
            <person name="Chandos A."/>
            <person name="von Hippel F."/>
            <person name="Guiguen Y."/>
        </authorList>
    </citation>
    <scope>NUCLEOTIDE SEQUENCE</scope>
    <source>
        <strain evidence="1">YG-Jan2019</strain>
    </source>
</reference>
<sequence>MVKCKFADSWFEKDEFKQRLKPVAENNREGYCTYCKKKISVALMGINAVKSHMHSASHKAAVGCREQQQLSIASFYAPPATLLPKTTAAELVKTATTATSGPLSADIRVAMGGISAMCVEVI</sequence>
<protein>
    <submittedName>
        <fullName evidence="1">Uncharacterized protein</fullName>
    </submittedName>
</protein>
<organism evidence="1 2">
    <name type="scientific">Dallia pectoralis</name>
    <name type="common">Alaska blackfish</name>
    <dbReference type="NCBI Taxonomy" id="75939"/>
    <lineage>
        <taxon>Eukaryota</taxon>
        <taxon>Metazoa</taxon>
        <taxon>Chordata</taxon>
        <taxon>Craniata</taxon>
        <taxon>Vertebrata</taxon>
        <taxon>Euteleostomi</taxon>
        <taxon>Actinopterygii</taxon>
        <taxon>Neopterygii</taxon>
        <taxon>Teleostei</taxon>
        <taxon>Protacanthopterygii</taxon>
        <taxon>Esociformes</taxon>
        <taxon>Umbridae</taxon>
        <taxon>Dallia</taxon>
    </lineage>
</organism>
<evidence type="ECO:0000313" key="2">
    <source>
        <dbReference type="Proteomes" id="UP001157502"/>
    </source>
</evidence>